<dbReference type="RefSeq" id="XP_055860307.1">
    <property type="nucleotide sequence ID" value="XM_056004332.1"/>
</dbReference>
<evidence type="ECO:0000313" key="15">
    <source>
        <dbReference type="RefSeq" id="XP_055860309.1"/>
    </source>
</evidence>
<feature type="active site" description="Schiff-base intermediate with substrate; via topaquinone" evidence="6">
    <location>
        <position position="478"/>
    </location>
</feature>
<protein>
    <recommendedName>
        <fullName evidence="8">Amine oxidase</fullName>
        <ecNumber evidence="8">1.4.3.-</ecNumber>
    </recommendedName>
</protein>
<dbReference type="Gene3D" id="3.10.450.40">
    <property type="match status" value="2"/>
</dbReference>
<dbReference type="PANTHER" id="PTHR10638">
    <property type="entry name" value="COPPER AMINE OXIDASE"/>
    <property type="match status" value="1"/>
</dbReference>
<evidence type="ECO:0000256" key="1">
    <source>
        <dbReference type="ARBA" id="ARBA00007983"/>
    </source>
</evidence>
<dbReference type="PRINTS" id="PR00766">
    <property type="entry name" value="CUDAOXIDASE"/>
</dbReference>
<evidence type="ECO:0000256" key="5">
    <source>
        <dbReference type="ARBA" id="ARBA00023008"/>
    </source>
</evidence>
<gene>
    <name evidence="13 14 15 16" type="primary">LOC106051892</name>
</gene>
<keyword evidence="4 8" id="KW-0560">Oxidoreductase</keyword>
<proteinExistence type="inferred from homology"/>
<dbReference type="Proteomes" id="UP001165740">
    <property type="component" value="Chromosome 11"/>
</dbReference>
<evidence type="ECO:0000256" key="2">
    <source>
        <dbReference type="ARBA" id="ARBA00022723"/>
    </source>
</evidence>
<feature type="active site" description="Proton acceptor" evidence="6">
    <location>
        <position position="390"/>
    </location>
</feature>
<evidence type="ECO:0000256" key="4">
    <source>
        <dbReference type="ARBA" id="ARBA00023002"/>
    </source>
</evidence>
<comment type="cofactor">
    <cofactor evidence="8">
        <name>Cu cation</name>
        <dbReference type="ChEBI" id="CHEBI:23378"/>
    </cofactor>
    <text evidence="8">Contains 1 topaquinone per subunit.</text>
</comment>
<dbReference type="InterPro" id="IPR016182">
    <property type="entry name" value="Cu_amine_oxidase_N-reg"/>
</dbReference>
<evidence type="ECO:0000313" key="14">
    <source>
        <dbReference type="RefSeq" id="XP_055860308.1"/>
    </source>
</evidence>
<dbReference type="RefSeq" id="XP_055860308.1">
    <property type="nucleotide sequence ID" value="XM_056004333.1"/>
</dbReference>
<keyword evidence="9" id="KW-0732">Signal</keyword>
<evidence type="ECO:0000313" key="13">
    <source>
        <dbReference type="RefSeq" id="XP_055860307.1"/>
    </source>
</evidence>
<evidence type="ECO:0000256" key="6">
    <source>
        <dbReference type="PIRSR" id="PIRSR600269-50"/>
    </source>
</evidence>
<feature type="domain" description="Copper amine oxidase N2-terminal" evidence="11">
    <location>
        <begin position="88"/>
        <end position="141"/>
    </location>
</feature>
<dbReference type="GO" id="GO:0005507">
    <property type="term" value="F:copper ion binding"/>
    <property type="evidence" value="ECO:0007669"/>
    <property type="project" value="InterPro"/>
</dbReference>
<dbReference type="PANTHER" id="PTHR10638:SF20">
    <property type="entry name" value="AMINE OXIDASE"/>
    <property type="match status" value="1"/>
</dbReference>
<comment type="PTM">
    <text evidence="7 8">Topaquinone (TPQ) is generated by copper-dependent autoxidation of a specific tyrosyl residue.</text>
</comment>
<evidence type="ECO:0000313" key="12">
    <source>
        <dbReference type="Proteomes" id="UP001165740"/>
    </source>
</evidence>
<keyword evidence="12" id="KW-1185">Reference proteome</keyword>
<evidence type="ECO:0000256" key="3">
    <source>
        <dbReference type="ARBA" id="ARBA00022772"/>
    </source>
</evidence>
<sequence>MATFCLGMIAALVVWCFLGISAGEETQIPICGSQNPNDNIIDLTEPINPGPFHDLTKVEIIKLREFLENDTQINTSKFETRIINSSYIYMADLYPPSKENTLSFLKGIGPQPPREARVMMFRGDKSPPVVEEYKCGPLPDVQVCQLIRLPGRKNPVPFAYRPYDKTEFHFIDVYILKPLNQSIYQILMESYNSTFCLPPHSPACLTFGFLPVGTAFLGDSNKRRAWMSFSYDLPFSSIHPVDFGILINLDDADASRWRIEKLWYAGQMFNSVGHLIDQYQNNKIHKIVLHKLVDNAELFSSLQLRGDPVPQKPQRPPLQVEPDGKRYSLVNREVTYMNWKFNFRMSALTGPVLYNVRFKGERLVYEMGLQEIAVFYSGPTPLTETINFVDSGDLLGTHSKSLIPGGDCPEHSTLVNQTFWNQHNKEVSSYDATFCLFEHNTGYPLRRHSSYSKQFGSFYGGMLNSVLTLRSALTIGNYDYIIDFIFHQNGIIETRLMSTGYIVASVFSELMRPYAFQLKQNIVGPVHHHMAHFKVDLDVSETINRFETLDIVKESVFLKQNSNVSSEQIQFVSSLKETELDAVYDYNFRTPKYLVVHNNNERTEYGAIKAYRVQLNGMSPSLVNEDVGHERTIPWARHQMVVTKHKESEQWSSSNYGMFDSLDPVVNFTQFYSDDENIVDEDLVLWISAGLYHIPHTEDLPVTPTVGNHLSFFLLPYNYFPECPSMGSRDAMYIEHLNKSDYSQGVRVERNGNSRNQCVTRRSTLEELLAQNPDMALETNRVDPNQ</sequence>
<dbReference type="Pfam" id="PF02727">
    <property type="entry name" value="Cu_amine_oxidN2"/>
    <property type="match status" value="1"/>
</dbReference>
<evidence type="ECO:0000256" key="9">
    <source>
        <dbReference type="SAM" id="SignalP"/>
    </source>
</evidence>
<accession>A0A9W2YC85</accession>
<dbReference type="RefSeq" id="XP_055860309.1">
    <property type="nucleotide sequence ID" value="XM_056004334.1"/>
</dbReference>
<dbReference type="InterPro" id="IPR015800">
    <property type="entry name" value="Cu_amine_oxidase_N2"/>
</dbReference>
<dbReference type="GO" id="GO:0009308">
    <property type="term" value="P:amine metabolic process"/>
    <property type="evidence" value="ECO:0007669"/>
    <property type="project" value="UniProtKB-UniRule"/>
</dbReference>
<dbReference type="GO" id="GO:0008131">
    <property type="term" value="F:primary methylamine oxidase activity"/>
    <property type="evidence" value="ECO:0007669"/>
    <property type="project" value="InterPro"/>
</dbReference>
<feature type="domain" description="Copper amine oxidase catalytic" evidence="10">
    <location>
        <begin position="319"/>
        <end position="726"/>
    </location>
</feature>
<dbReference type="OMA" id="HANDIRC"/>
<dbReference type="Gene3D" id="2.70.98.20">
    <property type="entry name" value="Copper amine oxidase, catalytic domain"/>
    <property type="match status" value="1"/>
</dbReference>
<evidence type="ECO:0000259" key="10">
    <source>
        <dbReference type="Pfam" id="PF01179"/>
    </source>
</evidence>
<evidence type="ECO:0000313" key="16">
    <source>
        <dbReference type="RefSeq" id="XP_055860310.1"/>
    </source>
</evidence>
<keyword evidence="5 8" id="KW-0186">Copper</keyword>
<name>A0A9W2YC85_BIOGL</name>
<dbReference type="GO" id="GO:0048038">
    <property type="term" value="F:quinone binding"/>
    <property type="evidence" value="ECO:0007669"/>
    <property type="project" value="InterPro"/>
</dbReference>
<keyword evidence="2 8" id="KW-0479">Metal-binding</keyword>
<dbReference type="EC" id="1.4.3.-" evidence="8"/>
<feature type="signal peptide" evidence="9">
    <location>
        <begin position="1"/>
        <end position="23"/>
    </location>
</feature>
<dbReference type="SUPFAM" id="SSF54416">
    <property type="entry name" value="Amine oxidase N-terminal region"/>
    <property type="match status" value="2"/>
</dbReference>
<keyword evidence="3 6" id="KW-0801">TPQ</keyword>
<feature type="modified residue" description="2',4',5'-topaquinone" evidence="7">
    <location>
        <position position="478"/>
    </location>
</feature>
<dbReference type="InterPro" id="IPR000269">
    <property type="entry name" value="Cu_amine_oxidase"/>
</dbReference>
<comment type="similarity">
    <text evidence="1 8">Belongs to the copper/topaquinone oxidase family.</text>
</comment>
<dbReference type="AlphaFoldDB" id="A0A9W2YC85"/>
<dbReference type="Pfam" id="PF01179">
    <property type="entry name" value="Cu_amine_oxid"/>
    <property type="match status" value="1"/>
</dbReference>
<dbReference type="GO" id="GO:0005886">
    <property type="term" value="C:plasma membrane"/>
    <property type="evidence" value="ECO:0007669"/>
    <property type="project" value="TreeGrafter"/>
</dbReference>
<dbReference type="SUPFAM" id="SSF49998">
    <property type="entry name" value="Amine oxidase catalytic domain"/>
    <property type="match status" value="1"/>
</dbReference>
<evidence type="ECO:0000256" key="7">
    <source>
        <dbReference type="PIRSR" id="PIRSR600269-51"/>
    </source>
</evidence>
<organism evidence="12 15">
    <name type="scientific">Biomphalaria glabrata</name>
    <name type="common">Bloodfluke planorb</name>
    <name type="synonym">Freshwater snail</name>
    <dbReference type="NCBI Taxonomy" id="6526"/>
    <lineage>
        <taxon>Eukaryota</taxon>
        <taxon>Metazoa</taxon>
        <taxon>Spiralia</taxon>
        <taxon>Lophotrochozoa</taxon>
        <taxon>Mollusca</taxon>
        <taxon>Gastropoda</taxon>
        <taxon>Heterobranchia</taxon>
        <taxon>Euthyneura</taxon>
        <taxon>Panpulmonata</taxon>
        <taxon>Hygrophila</taxon>
        <taxon>Lymnaeoidea</taxon>
        <taxon>Planorbidae</taxon>
        <taxon>Biomphalaria</taxon>
    </lineage>
</organism>
<feature type="chain" id="PRO_5044702343" description="Amine oxidase" evidence="9">
    <location>
        <begin position="24"/>
        <end position="786"/>
    </location>
</feature>
<dbReference type="OrthoDB" id="5379943at2759"/>
<dbReference type="InterPro" id="IPR015798">
    <property type="entry name" value="Cu_amine_oxidase_C"/>
</dbReference>
<evidence type="ECO:0000256" key="8">
    <source>
        <dbReference type="RuleBase" id="RU000672"/>
    </source>
</evidence>
<evidence type="ECO:0000259" key="11">
    <source>
        <dbReference type="Pfam" id="PF02727"/>
    </source>
</evidence>
<dbReference type="InterPro" id="IPR036460">
    <property type="entry name" value="Cu_amine_oxidase_C_sf"/>
</dbReference>
<reference evidence="13 14" key="1">
    <citation type="submission" date="2025-04" db="UniProtKB">
        <authorList>
            <consortium name="RefSeq"/>
        </authorList>
    </citation>
    <scope>IDENTIFICATION</scope>
</reference>
<dbReference type="RefSeq" id="XP_055860310.1">
    <property type="nucleotide sequence ID" value="XM_056004335.1"/>
</dbReference>
<dbReference type="GeneID" id="106051892"/>